<dbReference type="Pfam" id="PF00445">
    <property type="entry name" value="Ribonuclease_T2"/>
    <property type="match status" value="1"/>
</dbReference>
<protein>
    <submittedName>
        <fullName evidence="5">Ribonuclease T</fullName>
    </submittedName>
</protein>
<gene>
    <name evidence="5" type="ORF">K2U94_07570</name>
</gene>
<comment type="caution">
    <text evidence="5">The sequence shown here is derived from an EMBL/GenBank/DDBJ whole genome shotgun (WGS) entry which is preliminary data.</text>
</comment>
<dbReference type="InterPro" id="IPR039378">
    <property type="entry name" value="RNase_T2_prok"/>
</dbReference>
<dbReference type="InterPro" id="IPR018188">
    <property type="entry name" value="RNase_T2_His_AS_1"/>
</dbReference>
<dbReference type="InterPro" id="IPR001568">
    <property type="entry name" value="RNase_T2-like"/>
</dbReference>
<dbReference type="SUPFAM" id="SSF55895">
    <property type="entry name" value="Ribonuclease Rh-like"/>
    <property type="match status" value="1"/>
</dbReference>
<evidence type="ECO:0000256" key="3">
    <source>
        <dbReference type="SAM" id="MobiDB-lite"/>
    </source>
</evidence>
<feature type="chain" id="PRO_5047055662" evidence="4">
    <location>
        <begin position="20"/>
        <end position="244"/>
    </location>
</feature>
<feature type="signal peptide" evidence="4">
    <location>
        <begin position="1"/>
        <end position="19"/>
    </location>
</feature>
<dbReference type="PANTHER" id="PTHR11240:SF22">
    <property type="entry name" value="RIBONUCLEASE T2"/>
    <property type="match status" value="1"/>
</dbReference>
<feature type="region of interest" description="Disordered" evidence="3">
    <location>
        <begin position="30"/>
        <end position="50"/>
    </location>
</feature>
<dbReference type="CDD" id="cd01062">
    <property type="entry name" value="RNase_T2_prok"/>
    <property type="match status" value="1"/>
</dbReference>
<organism evidence="5 6">
    <name type="scientific">Candidatus Rhodoblastus alkanivorans</name>
    <dbReference type="NCBI Taxonomy" id="2954117"/>
    <lineage>
        <taxon>Bacteria</taxon>
        <taxon>Pseudomonadati</taxon>
        <taxon>Pseudomonadota</taxon>
        <taxon>Alphaproteobacteria</taxon>
        <taxon>Hyphomicrobiales</taxon>
        <taxon>Rhodoblastaceae</taxon>
        <taxon>Rhodoblastus</taxon>
    </lineage>
</organism>
<accession>A0ABS9Z607</accession>
<evidence type="ECO:0000313" key="6">
    <source>
        <dbReference type="Proteomes" id="UP001139104"/>
    </source>
</evidence>
<reference evidence="5" key="1">
    <citation type="journal article" date="2022" name="ISME J.">
        <title>Identification of active gaseous-alkane degraders at natural gas seeps.</title>
        <authorList>
            <person name="Farhan Ul Haque M."/>
            <person name="Hernandez M."/>
            <person name="Crombie A.T."/>
            <person name="Murrell J.C."/>
        </authorList>
    </citation>
    <scope>NUCLEOTIDE SEQUENCE</scope>
    <source>
        <strain evidence="5">PC2</strain>
    </source>
</reference>
<dbReference type="InterPro" id="IPR036430">
    <property type="entry name" value="RNase_T2-like_sf"/>
</dbReference>
<dbReference type="PROSITE" id="PS00530">
    <property type="entry name" value="RNASE_T2_1"/>
    <property type="match status" value="1"/>
</dbReference>
<dbReference type="PANTHER" id="PTHR11240">
    <property type="entry name" value="RIBONUCLEASE T2"/>
    <property type="match status" value="1"/>
</dbReference>
<proteinExistence type="inferred from homology"/>
<dbReference type="RefSeq" id="WP_243066621.1">
    <property type="nucleotide sequence ID" value="NZ_JAIVFK010000004.1"/>
</dbReference>
<name>A0ABS9Z607_9HYPH</name>
<evidence type="ECO:0000256" key="1">
    <source>
        <dbReference type="ARBA" id="ARBA00007469"/>
    </source>
</evidence>
<evidence type="ECO:0000256" key="2">
    <source>
        <dbReference type="RuleBase" id="RU004328"/>
    </source>
</evidence>
<dbReference type="EMBL" id="JAIVFP010000001">
    <property type="protein sequence ID" value="MCI4682622.1"/>
    <property type="molecule type" value="Genomic_DNA"/>
</dbReference>
<comment type="similarity">
    <text evidence="1 2">Belongs to the RNase T2 family.</text>
</comment>
<evidence type="ECO:0000313" key="5">
    <source>
        <dbReference type="EMBL" id="MCI4682622.1"/>
    </source>
</evidence>
<dbReference type="Proteomes" id="UP001139104">
    <property type="component" value="Unassembled WGS sequence"/>
</dbReference>
<keyword evidence="6" id="KW-1185">Reference proteome</keyword>
<dbReference type="Gene3D" id="3.90.730.10">
    <property type="entry name" value="Ribonuclease T2-like"/>
    <property type="match status" value="1"/>
</dbReference>
<sequence length="244" mass="26336">MKGFLAAALLLLAAAPALAADDCILDNCADRRPPSQGQGAPDAPRPSDFRRGGAPAGDFDFYVLALSWSPSFCEMGGARRSPAQCARGANPGFVVHGLWPQNDNGYPRNCPGNPFLPFAVLSRLGNLYPDPGLARHEWRQHGLCSGESPSAYFADVRAARDAIVVPPAFRAPDADQRLSPLAIQRAFIEVNPRLRPGMMAVTCRRGLFQEARFCLSRDLRNFVACPQVARQGCYSQSVVAPAAR</sequence>
<keyword evidence="4" id="KW-0732">Signal</keyword>
<evidence type="ECO:0000256" key="4">
    <source>
        <dbReference type="SAM" id="SignalP"/>
    </source>
</evidence>